<dbReference type="Gene3D" id="1.50.10.20">
    <property type="match status" value="2"/>
</dbReference>
<protein>
    <recommendedName>
        <fullName evidence="13">Transcobalamin-2</fullName>
    </recommendedName>
    <alternativeName>
        <fullName evidence="14">Transcobalamin II</fullName>
    </alternativeName>
</protein>
<organism evidence="18 19">
    <name type="scientific">Bos taurus</name>
    <name type="common">Bovine</name>
    <dbReference type="NCBI Taxonomy" id="9913"/>
    <lineage>
        <taxon>Eukaryota</taxon>
        <taxon>Metazoa</taxon>
        <taxon>Chordata</taxon>
        <taxon>Craniata</taxon>
        <taxon>Vertebrata</taxon>
        <taxon>Euteleostomi</taxon>
        <taxon>Mammalia</taxon>
        <taxon>Eutheria</taxon>
        <taxon>Laurasiatheria</taxon>
        <taxon>Artiodactyla</taxon>
        <taxon>Ruminantia</taxon>
        <taxon>Pecora</taxon>
        <taxon>Bovidae</taxon>
        <taxon>Bovinae</taxon>
        <taxon>Bos</taxon>
    </lineage>
</organism>
<dbReference type="Ensembl" id="ENSBTAT00000122936.2">
    <property type="protein sequence ID" value="ENSBTAP00000097027.2"/>
    <property type="gene ID" value="ENSBTAG00000002770.8"/>
</dbReference>
<reference evidence="18" key="1">
    <citation type="submission" date="2018-03" db="EMBL/GenBank/DDBJ databases">
        <title>ARS-UCD1.2.</title>
        <authorList>
            <person name="Rosen B.D."/>
            <person name="Bickhart D.M."/>
            <person name="Koren S."/>
            <person name="Schnabel R.D."/>
            <person name="Hall R."/>
            <person name="Zimin A."/>
            <person name="Dreischer C."/>
            <person name="Schultheiss S."/>
            <person name="Schroeder S.G."/>
            <person name="Elsik C.G."/>
            <person name="Couldrey C."/>
            <person name="Liu G.E."/>
            <person name="Van Tassell C.P."/>
            <person name="Phillippy A.M."/>
            <person name="Smith T.P.L."/>
            <person name="Medrano J.F."/>
        </authorList>
    </citation>
    <scope>NUCLEOTIDE SEQUENCE [LARGE SCALE GENOMIC DNA]</scope>
    <source>
        <strain evidence="18">Hereford</strain>
    </source>
</reference>
<evidence type="ECO:0000313" key="19">
    <source>
        <dbReference type="Proteomes" id="UP000009136"/>
    </source>
</evidence>
<dbReference type="Pfam" id="PF01122">
    <property type="entry name" value="Cobalamin_bind"/>
    <property type="match status" value="1"/>
</dbReference>
<keyword evidence="5" id="KW-0964">Secreted</keyword>
<gene>
    <name evidence="18" type="primary">TCN2</name>
</gene>
<dbReference type="AlphaFoldDB" id="A0AAA9TIR2"/>
<sequence length="378" mass="41809">MGHLGALLFLLGGLGALANICEITEVDSTLVERLGQRLLPWMDRLSQEQLNPSIYVGLRLSSLQAGAKEAHYLHSLKLSYQQSLLRPASNKDDNDSEAKPSMGQLALYLLALRANCEFIGGRKGDRLVSQLKRFLEDEKRAIDTMAMAGMAFSCLELSNLNPKQRNRINLALKRVQEKILKAQTPEGYFGNVYSTPLALQLLMGSLRPSVELGTACLKAKAALQASLQHKTFQNPLMISQLLPVLNQKSYVDLISPDCQAPRALLEPALETPPQAKVPKFIDVLLKVSGISPSYRHSVSVPAGSSLEDILKNAQEHGRFRFRTQASLSGPFLTSVLGRKAGEREFWQVLRDPDTPLQQGIADYRPKDGETIELRLVGW</sequence>
<dbReference type="GeneTree" id="ENSGT00530000063370"/>
<comment type="subcellular location">
    <subcellularLocation>
        <location evidence="1">Secreted</location>
    </subcellularLocation>
</comment>
<feature type="disulfide bond" evidence="16">
    <location>
        <begin position="21"/>
        <end position="216"/>
    </location>
</feature>
<dbReference type="GO" id="GO:0006824">
    <property type="term" value="P:cobalt ion transport"/>
    <property type="evidence" value="ECO:0007669"/>
    <property type="project" value="UniProtKB-KW"/>
</dbReference>
<comment type="subunit">
    <text evidence="12">Interacts with CD320 (via LDL-receptor class A domains).</text>
</comment>
<keyword evidence="7 17" id="KW-0732">Signal</keyword>
<reference evidence="18" key="3">
    <citation type="submission" date="2025-09" db="UniProtKB">
        <authorList>
            <consortium name="Ensembl"/>
        </authorList>
    </citation>
    <scope>IDENTIFICATION</scope>
    <source>
        <strain evidence="18">Hereford</strain>
    </source>
</reference>
<evidence type="ECO:0000256" key="16">
    <source>
        <dbReference type="PIRSR" id="PIRSR602157-2"/>
    </source>
</evidence>
<evidence type="ECO:0000256" key="12">
    <source>
        <dbReference type="ARBA" id="ARBA00038518"/>
    </source>
</evidence>
<dbReference type="GO" id="GO:0031419">
    <property type="term" value="F:cobalamin binding"/>
    <property type="evidence" value="ECO:0007669"/>
    <property type="project" value="InterPro"/>
</dbReference>
<evidence type="ECO:0000256" key="13">
    <source>
        <dbReference type="ARBA" id="ARBA00040958"/>
    </source>
</evidence>
<evidence type="ECO:0000256" key="15">
    <source>
        <dbReference type="PIRSR" id="PIRSR602157-1"/>
    </source>
</evidence>
<feature type="binding site" evidence="15">
    <location>
        <position position="378"/>
    </location>
    <ligand>
        <name>cyanocob(III)alamin</name>
        <dbReference type="ChEBI" id="CHEBI:17439"/>
    </ligand>
</feature>
<evidence type="ECO:0000256" key="1">
    <source>
        <dbReference type="ARBA" id="ARBA00004613"/>
    </source>
</evidence>
<evidence type="ECO:0000256" key="6">
    <source>
        <dbReference type="ARBA" id="ARBA00022723"/>
    </source>
</evidence>
<feature type="binding site" evidence="15">
    <location>
        <position position="143"/>
    </location>
    <ligand>
        <name>cyanocob(III)alamin</name>
        <dbReference type="ChEBI" id="CHEBI:17439"/>
    </ligand>
</feature>
<keyword evidence="9 16" id="KW-1015">Disulfide bond</keyword>
<feature type="binding site" evidence="15">
    <location>
        <position position="240"/>
    </location>
    <ligand>
        <name>cyanocob(III)alamin</name>
        <dbReference type="ChEBI" id="CHEBI:17439"/>
    </ligand>
</feature>
<comment type="function">
    <text evidence="11">Primary vitamin B12-binding and transport protein. Delivers cobalamin to cells.</text>
</comment>
<evidence type="ECO:0000256" key="10">
    <source>
        <dbReference type="ARBA" id="ARBA00023285"/>
    </source>
</evidence>
<dbReference type="InterPro" id="IPR051588">
    <property type="entry name" value="Cobalamin_Transport"/>
</dbReference>
<dbReference type="GO" id="GO:0046872">
    <property type="term" value="F:metal ion binding"/>
    <property type="evidence" value="ECO:0007669"/>
    <property type="project" value="UniProtKB-KW"/>
</dbReference>
<accession>A0AAA9TIR2</accession>
<dbReference type="InterPro" id="IPR002157">
    <property type="entry name" value="Cbl-bd_prot"/>
</dbReference>
<comment type="similarity">
    <text evidence="2">Belongs to the eukaryotic cobalamin transport proteins family.</text>
</comment>
<feature type="binding site" evidence="15">
    <location>
        <position position="191"/>
    </location>
    <ligand>
        <name>cyanocob(III)alamin</name>
        <dbReference type="ChEBI" id="CHEBI:17439"/>
    </ligand>
</feature>
<feature type="binding site" evidence="15">
    <location>
        <position position="356"/>
    </location>
    <ligand>
        <name>cyanocob(III)alamin</name>
        <dbReference type="ChEBI" id="CHEBI:17439"/>
    </ligand>
</feature>
<dbReference type="PANTHER" id="PTHR10559:SF14">
    <property type="entry name" value="TRANSCOBALAMIN-2"/>
    <property type="match status" value="1"/>
</dbReference>
<evidence type="ECO:0000256" key="11">
    <source>
        <dbReference type="ARBA" id="ARBA00037184"/>
    </source>
</evidence>
<evidence type="ECO:0000256" key="14">
    <source>
        <dbReference type="ARBA" id="ARBA00041463"/>
    </source>
</evidence>
<dbReference type="GO" id="GO:0015889">
    <property type="term" value="P:cobalamin transport"/>
    <property type="evidence" value="ECO:0007669"/>
    <property type="project" value="InterPro"/>
</dbReference>
<reference evidence="18" key="2">
    <citation type="submission" date="2025-08" db="UniProtKB">
        <authorList>
            <consortium name="Ensembl"/>
        </authorList>
    </citation>
    <scope>IDENTIFICATION</scope>
    <source>
        <strain evidence="18">Hereford</strain>
    </source>
</reference>
<name>A0AAA9TIR2_BOVIN</name>
<keyword evidence="8" id="KW-0406">Ion transport</keyword>
<keyword evidence="4" id="KW-0813">Transport</keyword>
<proteinExistence type="inferred from homology"/>
<keyword evidence="3" id="KW-0171">Cobalt transport</keyword>
<keyword evidence="19" id="KW-1185">Reference proteome</keyword>
<evidence type="ECO:0000256" key="3">
    <source>
        <dbReference type="ARBA" id="ARBA00022426"/>
    </source>
</evidence>
<evidence type="ECO:0000256" key="17">
    <source>
        <dbReference type="SAM" id="SignalP"/>
    </source>
</evidence>
<keyword evidence="6" id="KW-0479">Metal-binding</keyword>
<evidence type="ECO:0000256" key="4">
    <source>
        <dbReference type="ARBA" id="ARBA00022448"/>
    </source>
</evidence>
<evidence type="ECO:0000256" key="9">
    <source>
        <dbReference type="ARBA" id="ARBA00023157"/>
    </source>
</evidence>
<dbReference type="PANTHER" id="PTHR10559">
    <property type="entry name" value="TRANSCOBALAMIN-1/GASTRIC INTRINSIC FACTOR"/>
    <property type="match status" value="1"/>
</dbReference>
<feature type="signal peptide" evidence="17">
    <location>
        <begin position="1"/>
        <end position="18"/>
    </location>
</feature>
<feature type="chain" id="PRO_5047119096" description="Transcobalamin-2" evidence="17">
    <location>
        <begin position="19"/>
        <end position="378"/>
    </location>
</feature>
<evidence type="ECO:0000256" key="8">
    <source>
        <dbReference type="ARBA" id="ARBA00023065"/>
    </source>
</evidence>
<dbReference type="Gene3D" id="2.170.130.30">
    <property type="match status" value="1"/>
</dbReference>
<dbReference type="GO" id="GO:0005576">
    <property type="term" value="C:extracellular region"/>
    <property type="evidence" value="ECO:0007669"/>
    <property type="project" value="UniProtKB-SubCell"/>
</dbReference>
<dbReference type="Proteomes" id="UP000009136">
    <property type="component" value="Chromosome 17"/>
</dbReference>
<evidence type="ECO:0000256" key="7">
    <source>
        <dbReference type="ARBA" id="ARBA00022729"/>
    </source>
</evidence>
<keyword evidence="10 15" id="KW-0170">Cobalt</keyword>
<evidence type="ECO:0000313" key="18">
    <source>
        <dbReference type="Ensembl" id="ENSBTAP00000097027.2"/>
    </source>
</evidence>
<evidence type="ECO:0000256" key="2">
    <source>
        <dbReference type="ARBA" id="ARBA00006449"/>
    </source>
</evidence>
<evidence type="ECO:0000256" key="5">
    <source>
        <dbReference type="ARBA" id="ARBA00022525"/>
    </source>
</evidence>